<dbReference type="RefSeq" id="WP_394850979.1">
    <property type="nucleotide sequence ID" value="NZ_CP089982.1"/>
</dbReference>
<comment type="subcellular location">
    <subcellularLocation>
        <location evidence="1">Cell membrane</location>
        <topology evidence="1">Multi-pass membrane protein</topology>
    </subcellularLocation>
</comment>
<dbReference type="PANTHER" id="PTHR39087:SF2">
    <property type="entry name" value="UPF0104 MEMBRANE PROTEIN MJ1595"/>
    <property type="match status" value="1"/>
</dbReference>
<feature type="transmembrane region" description="Helical" evidence="6">
    <location>
        <begin position="298"/>
        <end position="319"/>
    </location>
</feature>
<organism evidence="7 8">
    <name type="scientific">Pendulispora brunnea</name>
    <dbReference type="NCBI Taxonomy" id="2905690"/>
    <lineage>
        <taxon>Bacteria</taxon>
        <taxon>Pseudomonadati</taxon>
        <taxon>Myxococcota</taxon>
        <taxon>Myxococcia</taxon>
        <taxon>Myxococcales</taxon>
        <taxon>Sorangiineae</taxon>
        <taxon>Pendulisporaceae</taxon>
        <taxon>Pendulispora</taxon>
    </lineage>
</organism>
<proteinExistence type="predicted"/>
<evidence type="ECO:0000256" key="5">
    <source>
        <dbReference type="ARBA" id="ARBA00023136"/>
    </source>
</evidence>
<evidence type="ECO:0000256" key="3">
    <source>
        <dbReference type="ARBA" id="ARBA00022692"/>
    </source>
</evidence>
<keyword evidence="4 6" id="KW-1133">Transmembrane helix</keyword>
<dbReference type="NCBIfam" id="TIGR00374">
    <property type="entry name" value="flippase-like domain"/>
    <property type="match status" value="1"/>
</dbReference>
<keyword evidence="5 6" id="KW-0472">Membrane</keyword>
<dbReference type="Pfam" id="PF03706">
    <property type="entry name" value="LPG_synthase_TM"/>
    <property type="match status" value="1"/>
</dbReference>
<evidence type="ECO:0000256" key="6">
    <source>
        <dbReference type="SAM" id="Phobius"/>
    </source>
</evidence>
<evidence type="ECO:0000313" key="7">
    <source>
        <dbReference type="EMBL" id="WXB00350.1"/>
    </source>
</evidence>
<gene>
    <name evidence="7" type="ORF">LZC95_18065</name>
</gene>
<evidence type="ECO:0000256" key="1">
    <source>
        <dbReference type="ARBA" id="ARBA00004651"/>
    </source>
</evidence>
<dbReference type="EMBL" id="CP089982">
    <property type="protein sequence ID" value="WXB00350.1"/>
    <property type="molecule type" value="Genomic_DNA"/>
</dbReference>
<reference evidence="7 8" key="1">
    <citation type="submission" date="2021-12" db="EMBL/GenBank/DDBJ databases">
        <title>Discovery of the Pendulisporaceae a myxobacterial family with distinct sporulation behavior and unique specialized metabolism.</title>
        <authorList>
            <person name="Garcia R."/>
            <person name="Popoff A."/>
            <person name="Bader C.D."/>
            <person name="Loehr J."/>
            <person name="Walesch S."/>
            <person name="Walt C."/>
            <person name="Boldt J."/>
            <person name="Bunk B."/>
            <person name="Haeckl F.J.F.P.J."/>
            <person name="Gunesch A.P."/>
            <person name="Birkelbach J."/>
            <person name="Nuebel U."/>
            <person name="Pietschmann T."/>
            <person name="Bach T."/>
            <person name="Mueller R."/>
        </authorList>
    </citation>
    <scope>NUCLEOTIDE SEQUENCE [LARGE SCALE GENOMIC DNA]</scope>
    <source>
        <strain evidence="7 8">MSr12523</strain>
    </source>
</reference>
<feature type="transmembrane region" description="Helical" evidence="6">
    <location>
        <begin position="49"/>
        <end position="67"/>
    </location>
</feature>
<keyword evidence="2" id="KW-1003">Cell membrane</keyword>
<name>A0ABZ2KPB1_9BACT</name>
<feature type="transmembrane region" description="Helical" evidence="6">
    <location>
        <begin position="217"/>
        <end position="239"/>
    </location>
</feature>
<evidence type="ECO:0000256" key="4">
    <source>
        <dbReference type="ARBA" id="ARBA00022989"/>
    </source>
</evidence>
<feature type="transmembrane region" description="Helical" evidence="6">
    <location>
        <begin position="246"/>
        <end position="265"/>
    </location>
</feature>
<feature type="transmembrane region" description="Helical" evidence="6">
    <location>
        <begin position="20"/>
        <end position="37"/>
    </location>
</feature>
<keyword evidence="3 6" id="KW-0812">Transmembrane</keyword>
<evidence type="ECO:0000256" key="2">
    <source>
        <dbReference type="ARBA" id="ARBA00022475"/>
    </source>
</evidence>
<dbReference type="InterPro" id="IPR022791">
    <property type="entry name" value="L-PG_synthase/AglD"/>
</dbReference>
<dbReference type="PANTHER" id="PTHR39087">
    <property type="entry name" value="UPF0104 MEMBRANE PROTEIN MJ1595"/>
    <property type="match status" value="1"/>
</dbReference>
<accession>A0ABZ2KPB1</accession>
<evidence type="ECO:0000313" key="8">
    <source>
        <dbReference type="Proteomes" id="UP001379533"/>
    </source>
</evidence>
<keyword evidence="8" id="KW-1185">Reference proteome</keyword>
<feature type="transmembrane region" description="Helical" evidence="6">
    <location>
        <begin position="156"/>
        <end position="174"/>
    </location>
</feature>
<sequence length="330" mass="35060">MPLDSAGPIESRPGVPVRRILLVVLLGVAAYGAFAVYTGIGKIAGSLQTYAYSTFFAACLFAFANYVTRFLKWEFYLARLDIRGVAKLDSFLTFLSGFILTISPGKVGEVFKSLVLHETHGVPVARTAPIVIAERVTDLIGIIVLITLGSIGFSGGMLWASIGAVLVLALLIVVGSRRTSLGIIGVVERMPGKVGKMGPKLRDAYESLATLVAARNLVIPTLLSIVAWSFECLSLWVVLQGFGQSTSVLLCTFFYATSTLAGAIIPVPGGLGVTEGALQRQMMELGNVSEGTSTAAMLLVRFATLWFAVLVGFVALSALKRRHPGLFAKG</sequence>
<protein>
    <submittedName>
        <fullName evidence="7">Flippase-like domain-containing protein</fullName>
    </submittedName>
</protein>
<dbReference type="Proteomes" id="UP001379533">
    <property type="component" value="Chromosome"/>
</dbReference>